<evidence type="ECO:0000259" key="2">
    <source>
        <dbReference type="Pfam" id="PF07589"/>
    </source>
</evidence>
<dbReference type="InterPro" id="IPR013424">
    <property type="entry name" value="Ice-binding_C"/>
</dbReference>
<protein>
    <submittedName>
        <fullName evidence="3">NF038129 family PEP-CTERM protein</fullName>
    </submittedName>
</protein>
<accession>A0AA41L1W9</accession>
<keyword evidence="1" id="KW-0732">Signal</keyword>
<evidence type="ECO:0000313" key="5">
    <source>
        <dbReference type="Proteomes" id="UP001155901"/>
    </source>
</evidence>
<feature type="domain" description="Ice-binding protein C-terminal" evidence="2">
    <location>
        <begin position="176"/>
        <end position="199"/>
    </location>
</feature>
<evidence type="ECO:0000313" key="4">
    <source>
        <dbReference type="EMBL" id="MCP2006725.1"/>
    </source>
</evidence>
<dbReference type="NCBIfam" id="NF038129">
    <property type="entry name" value="PEP_NF038129"/>
    <property type="match status" value="1"/>
</dbReference>
<dbReference type="EMBL" id="JAHTGR010000001">
    <property type="protein sequence ID" value="MBV6319464.1"/>
    <property type="molecule type" value="Genomic_DNA"/>
</dbReference>
<evidence type="ECO:0000256" key="1">
    <source>
        <dbReference type="SAM" id="SignalP"/>
    </source>
</evidence>
<keyword evidence="6" id="KW-1185">Reference proteome</keyword>
<name>A0AA41L1W9_9BURK</name>
<feature type="chain" id="PRO_5041231171" evidence="1">
    <location>
        <begin position="26"/>
        <end position="204"/>
    </location>
</feature>
<organism evidence="3 5">
    <name type="scientific">Duganella violaceipulchra</name>
    <dbReference type="NCBI Taxonomy" id="2849652"/>
    <lineage>
        <taxon>Bacteria</taxon>
        <taxon>Pseudomonadati</taxon>
        <taxon>Pseudomonadota</taxon>
        <taxon>Betaproteobacteria</taxon>
        <taxon>Burkholderiales</taxon>
        <taxon>Oxalobacteraceae</taxon>
        <taxon>Telluria group</taxon>
        <taxon>Duganella</taxon>
    </lineage>
</organism>
<dbReference type="NCBIfam" id="TIGR02595">
    <property type="entry name" value="PEP_CTERM"/>
    <property type="match status" value="1"/>
</dbReference>
<reference evidence="4" key="2">
    <citation type="submission" date="2022-03" db="EMBL/GenBank/DDBJ databases">
        <title>Genome Encyclopedia of Bacteria and Archaea VI: Functional Genomics of Type Strains.</title>
        <authorList>
            <person name="Whitman W."/>
        </authorList>
    </citation>
    <scope>NUCLEOTIDE SEQUENCE</scope>
    <source>
        <strain evidence="4">HSC-15S17</strain>
    </source>
</reference>
<dbReference type="Proteomes" id="UP001155901">
    <property type="component" value="Unassembled WGS sequence"/>
</dbReference>
<dbReference type="Proteomes" id="UP001162889">
    <property type="component" value="Unassembled WGS sequence"/>
</dbReference>
<dbReference type="EMBL" id="JALJZU010000001">
    <property type="protein sequence ID" value="MCP2006725.1"/>
    <property type="molecule type" value="Genomic_DNA"/>
</dbReference>
<comment type="caution">
    <text evidence="3">The sequence shown here is derived from an EMBL/GenBank/DDBJ whole genome shotgun (WGS) entry which is preliminary data.</text>
</comment>
<proteinExistence type="predicted"/>
<sequence length="204" mass="21024">MTSPVHSLLRRVALAALLASGAASAATIHVAIDTAGLGTASGYLDLQLSATAGVPLATAVMSNLAGFDSSAYIDSWGVTALGGGYQFRNDTSNDLFHAVAFGGVLSFDLTFNGEPDPLTRYVSHFVVSAYDDGNTPLGHYNPVSGALADFSWTPGLSAQQAGTIGVAIADARVSLVPEPATWTMMGLGWMAMTAASRRRRGRGA</sequence>
<dbReference type="RefSeq" id="WP_217940132.1">
    <property type="nucleotide sequence ID" value="NZ_JAHTGR010000001.1"/>
</dbReference>
<dbReference type="Pfam" id="PF07589">
    <property type="entry name" value="PEP-CTERM"/>
    <property type="match status" value="1"/>
</dbReference>
<evidence type="ECO:0000313" key="6">
    <source>
        <dbReference type="Proteomes" id="UP001162889"/>
    </source>
</evidence>
<dbReference type="AlphaFoldDB" id="A0AA41L1W9"/>
<gene>
    <name evidence="3" type="ORF">KVP70_00835</name>
    <name evidence="4" type="ORF">L1274_000413</name>
</gene>
<feature type="signal peptide" evidence="1">
    <location>
        <begin position="1"/>
        <end position="25"/>
    </location>
</feature>
<evidence type="ECO:0000313" key="3">
    <source>
        <dbReference type="EMBL" id="MBV6319464.1"/>
    </source>
</evidence>
<reference evidence="3" key="1">
    <citation type="submission" date="2021-07" db="EMBL/GenBank/DDBJ databases">
        <title>Characterization of violacein-producing bacteria and related species.</title>
        <authorList>
            <person name="Wilson H.S."/>
            <person name="De Leon M.E."/>
        </authorList>
    </citation>
    <scope>NUCLEOTIDE SEQUENCE</scope>
    <source>
        <strain evidence="3">HSC-15S17</strain>
    </source>
</reference>